<proteinExistence type="predicted"/>
<dbReference type="EMBL" id="JBEPEK010000073">
    <property type="protein sequence ID" value="MER7180395.1"/>
    <property type="molecule type" value="Genomic_DNA"/>
</dbReference>
<protein>
    <submittedName>
        <fullName evidence="2">DUF397 domain-containing protein</fullName>
    </submittedName>
</protein>
<dbReference type="Pfam" id="PF04149">
    <property type="entry name" value="DUF397"/>
    <property type="match status" value="1"/>
</dbReference>
<evidence type="ECO:0000259" key="1">
    <source>
        <dbReference type="Pfam" id="PF04149"/>
    </source>
</evidence>
<keyword evidence="3" id="KW-1185">Reference proteome</keyword>
<dbReference type="InterPro" id="IPR007278">
    <property type="entry name" value="DUF397"/>
</dbReference>
<gene>
    <name evidence="2" type="ORF">ABT404_13105</name>
</gene>
<reference evidence="2 3" key="1">
    <citation type="submission" date="2024-06" db="EMBL/GenBank/DDBJ databases">
        <title>The Natural Products Discovery Center: Release of the First 8490 Sequenced Strains for Exploring Actinobacteria Biosynthetic Diversity.</title>
        <authorList>
            <person name="Kalkreuter E."/>
            <person name="Kautsar S.A."/>
            <person name="Yang D."/>
            <person name="Bader C.D."/>
            <person name="Teijaro C.N."/>
            <person name="Fluegel L."/>
            <person name="Davis C.M."/>
            <person name="Simpson J.R."/>
            <person name="Lauterbach L."/>
            <person name="Steele A.D."/>
            <person name="Gui C."/>
            <person name="Meng S."/>
            <person name="Li G."/>
            <person name="Viehrig K."/>
            <person name="Ye F."/>
            <person name="Su P."/>
            <person name="Kiefer A.F."/>
            <person name="Nichols A."/>
            <person name="Cepeda A.J."/>
            <person name="Yan W."/>
            <person name="Fan B."/>
            <person name="Jiang Y."/>
            <person name="Adhikari A."/>
            <person name="Zheng C.-J."/>
            <person name="Schuster L."/>
            <person name="Cowan T.M."/>
            <person name="Smanski M.J."/>
            <person name="Chevrette M.G."/>
            <person name="De Carvalho L.P.S."/>
            <person name="Shen B."/>
        </authorList>
    </citation>
    <scope>NUCLEOTIDE SEQUENCE [LARGE SCALE GENOMIC DNA]</scope>
    <source>
        <strain evidence="2 3">NPDC000234</strain>
    </source>
</reference>
<evidence type="ECO:0000313" key="2">
    <source>
        <dbReference type="EMBL" id="MER7180395.1"/>
    </source>
</evidence>
<comment type="caution">
    <text evidence="2">The sequence shown here is derived from an EMBL/GenBank/DDBJ whole genome shotgun (WGS) entry which is preliminary data.</text>
</comment>
<sequence>MTDRTISNASALNGWRRSTYSSPNADNCLEVLDAHPSGIPVRDSKHPHGPAVIFAPTAWLPFLAAVKATP</sequence>
<accession>A0ABV1WUH1</accession>
<evidence type="ECO:0000313" key="3">
    <source>
        <dbReference type="Proteomes" id="UP001474181"/>
    </source>
</evidence>
<dbReference type="RefSeq" id="WP_350780399.1">
    <property type="nucleotide sequence ID" value="NZ_JBEPEK010000073.1"/>
</dbReference>
<name>A0ABV1WUH1_9ACTN</name>
<feature type="domain" description="DUF397" evidence="1">
    <location>
        <begin position="14"/>
        <end position="67"/>
    </location>
</feature>
<dbReference type="Proteomes" id="UP001474181">
    <property type="component" value="Unassembled WGS sequence"/>
</dbReference>
<organism evidence="2 3">
    <name type="scientific">Streptomyces hyaluromycini</name>
    <dbReference type="NCBI Taxonomy" id="1377993"/>
    <lineage>
        <taxon>Bacteria</taxon>
        <taxon>Bacillati</taxon>
        <taxon>Actinomycetota</taxon>
        <taxon>Actinomycetes</taxon>
        <taxon>Kitasatosporales</taxon>
        <taxon>Streptomycetaceae</taxon>
        <taxon>Streptomyces</taxon>
    </lineage>
</organism>